<evidence type="ECO:0000313" key="2">
    <source>
        <dbReference type="EMBL" id="SDF47454.1"/>
    </source>
</evidence>
<protein>
    <recommendedName>
        <fullName evidence="4">Repeat domain-containing protein</fullName>
    </recommendedName>
</protein>
<dbReference type="AlphaFoldDB" id="A0A1G7LDR3"/>
<keyword evidence="1" id="KW-0732">Signal</keyword>
<dbReference type="SUPFAM" id="SSF69318">
    <property type="entry name" value="Integrin alpha N-terminal domain"/>
    <property type="match status" value="1"/>
</dbReference>
<organism evidence="2 3">
    <name type="scientific">Sulfitobacter delicatus</name>
    <dbReference type="NCBI Taxonomy" id="218672"/>
    <lineage>
        <taxon>Bacteria</taxon>
        <taxon>Pseudomonadati</taxon>
        <taxon>Pseudomonadota</taxon>
        <taxon>Alphaproteobacteria</taxon>
        <taxon>Rhodobacterales</taxon>
        <taxon>Roseobacteraceae</taxon>
        <taxon>Sulfitobacter</taxon>
    </lineage>
</organism>
<dbReference type="RefSeq" id="WP_093739653.1">
    <property type="nucleotide sequence ID" value="NZ_FNBP01000002.1"/>
</dbReference>
<accession>A0A1G7LDR3</accession>
<dbReference type="InterPro" id="IPR028994">
    <property type="entry name" value="Integrin_alpha_N"/>
</dbReference>
<name>A0A1G7LDR3_9RHOB</name>
<proteinExistence type="predicted"/>
<sequence>MRAVGAALLALMATNAAAEPITAARFTDPTERYAHGILGDALEWGGLKLTLADGTALQFTLPRDHVFEDTAPRLADVTGDELPEVIVVETDVNRGAALAIYGAEGKLAETPHIGQSNRWLAPIGAADLDGDDTIEIAYIDRPHLARVLRVWRYKDGALRDVALLDGLTNHRIGERAISGGIRNCGDGPEMIVSDADWARIVAVRFEGGALTPTDIGPQNGPESFAAALACE</sequence>
<dbReference type="STRING" id="218672.SAMN04489759_102270"/>
<dbReference type="Proteomes" id="UP000199399">
    <property type="component" value="Unassembled WGS sequence"/>
</dbReference>
<evidence type="ECO:0008006" key="4">
    <source>
        <dbReference type="Google" id="ProtNLM"/>
    </source>
</evidence>
<evidence type="ECO:0000256" key="1">
    <source>
        <dbReference type="SAM" id="SignalP"/>
    </source>
</evidence>
<reference evidence="3" key="1">
    <citation type="submission" date="2016-10" db="EMBL/GenBank/DDBJ databases">
        <authorList>
            <person name="Varghese N."/>
            <person name="Submissions S."/>
        </authorList>
    </citation>
    <scope>NUCLEOTIDE SEQUENCE [LARGE SCALE GENOMIC DNA]</scope>
    <source>
        <strain evidence="3">DSM 16477</strain>
    </source>
</reference>
<dbReference type="EMBL" id="FNBP01000002">
    <property type="protein sequence ID" value="SDF47454.1"/>
    <property type="molecule type" value="Genomic_DNA"/>
</dbReference>
<dbReference type="OrthoDB" id="58662at2"/>
<feature type="chain" id="PRO_5011466440" description="Repeat domain-containing protein" evidence="1">
    <location>
        <begin position="19"/>
        <end position="231"/>
    </location>
</feature>
<gene>
    <name evidence="2" type="ORF">SAMN04489759_102270</name>
</gene>
<keyword evidence="3" id="KW-1185">Reference proteome</keyword>
<evidence type="ECO:0000313" key="3">
    <source>
        <dbReference type="Proteomes" id="UP000199399"/>
    </source>
</evidence>
<feature type="signal peptide" evidence="1">
    <location>
        <begin position="1"/>
        <end position="18"/>
    </location>
</feature>